<dbReference type="AlphaFoldDB" id="A0A5J4WFF6"/>
<dbReference type="InterPro" id="IPR043502">
    <property type="entry name" value="DNA/RNA_pol_sf"/>
</dbReference>
<accession>A0A5J4WFF6</accession>
<sequence length="121" mass="14241">MKLISGQLQICSVAYCDDLIFICQNQRELTQKTNQIIEILENFGQKINQDKSSVIHTQQIEYLGWFLDTEKDLLSITETRRKEEITTINKWRGVIQNRKVVLVRQFATLIGKLNFLRLQIK</sequence>
<proteinExistence type="predicted"/>
<dbReference type="Gene3D" id="3.30.70.270">
    <property type="match status" value="1"/>
</dbReference>
<dbReference type="InterPro" id="IPR052055">
    <property type="entry name" value="Hepadnavirus_pol/RT"/>
</dbReference>
<dbReference type="PANTHER" id="PTHR33050:SF7">
    <property type="entry name" value="RIBONUCLEASE H"/>
    <property type="match status" value="1"/>
</dbReference>
<reference evidence="2 3" key="1">
    <citation type="submission" date="2019-03" db="EMBL/GenBank/DDBJ databases">
        <title>Single cell metagenomics reveals metabolic interactions within the superorganism composed of flagellate Streblomastix strix and complex community of Bacteroidetes bacteria on its surface.</title>
        <authorList>
            <person name="Treitli S.C."/>
            <person name="Kolisko M."/>
            <person name="Husnik F."/>
            <person name="Keeling P."/>
            <person name="Hampl V."/>
        </authorList>
    </citation>
    <scope>NUCLEOTIDE SEQUENCE [LARGE SCALE GENOMIC DNA]</scope>
    <source>
        <strain evidence="2">ST1C</strain>
    </source>
</reference>
<comment type="caution">
    <text evidence="2">The sequence shown here is derived from an EMBL/GenBank/DDBJ whole genome shotgun (WGS) entry which is preliminary data.</text>
</comment>
<dbReference type="InterPro" id="IPR000477">
    <property type="entry name" value="RT_dom"/>
</dbReference>
<dbReference type="PANTHER" id="PTHR33050">
    <property type="entry name" value="REVERSE TRANSCRIPTASE DOMAIN-CONTAINING PROTEIN"/>
    <property type="match status" value="1"/>
</dbReference>
<gene>
    <name evidence="2" type="ORF">EZS28_010774</name>
</gene>
<feature type="domain" description="Reverse transcriptase" evidence="1">
    <location>
        <begin position="1"/>
        <end position="67"/>
    </location>
</feature>
<dbReference type="OrthoDB" id="6083831at2759"/>
<evidence type="ECO:0000313" key="2">
    <source>
        <dbReference type="EMBL" id="KAA6393700.1"/>
    </source>
</evidence>
<dbReference type="Pfam" id="PF00078">
    <property type="entry name" value="RVT_1"/>
    <property type="match status" value="1"/>
</dbReference>
<evidence type="ECO:0000259" key="1">
    <source>
        <dbReference type="PROSITE" id="PS50878"/>
    </source>
</evidence>
<organism evidence="2 3">
    <name type="scientific">Streblomastix strix</name>
    <dbReference type="NCBI Taxonomy" id="222440"/>
    <lineage>
        <taxon>Eukaryota</taxon>
        <taxon>Metamonada</taxon>
        <taxon>Preaxostyla</taxon>
        <taxon>Oxymonadida</taxon>
        <taxon>Streblomastigidae</taxon>
        <taxon>Streblomastix</taxon>
    </lineage>
</organism>
<evidence type="ECO:0000313" key="3">
    <source>
        <dbReference type="Proteomes" id="UP000324800"/>
    </source>
</evidence>
<name>A0A5J4WFF6_9EUKA</name>
<dbReference type="PROSITE" id="PS50878">
    <property type="entry name" value="RT_POL"/>
    <property type="match status" value="1"/>
</dbReference>
<dbReference type="InterPro" id="IPR043128">
    <property type="entry name" value="Rev_trsase/Diguanyl_cyclase"/>
</dbReference>
<dbReference type="EMBL" id="SNRW01002162">
    <property type="protein sequence ID" value="KAA6393700.1"/>
    <property type="molecule type" value="Genomic_DNA"/>
</dbReference>
<dbReference type="SUPFAM" id="SSF56672">
    <property type="entry name" value="DNA/RNA polymerases"/>
    <property type="match status" value="1"/>
</dbReference>
<protein>
    <recommendedName>
        <fullName evidence="1">Reverse transcriptase domain-containing protein</fullName>
    </recommendedName>
</protein>
<dbReference type="Proteomes" id="UP000324800">
    <property type="component" value="Unassembled WGS sequence"/>
</dbReference>